<dbReference type="AlphaFoldDB" id="A0A919Q7D2"/>
<dbReference type="Gene3D" id="1.10.10.2840">
    <property type="entry name" value="PucR C-terminal helix-turn-helix domain"/>
    <property type="match status" value="1"/>
</dbReference>
<dbReference type="EMBL" id="BONR01000006">
    <property type="protein sequence ID" value="GIG55533.1"/>
    <property type="molecule type" value="Genomic_DNA"/>
</dbReference>
<evidence type="ECO:0000313" key="5">
    <source>
        <dbReference type="Proteomes" id="UP000652354"/>
    </source>
</evidence>
<organism evidence="4 5">
    <name type="scientific">Demequina activiva</name>
    <dbReference type="NCBI Taxonomy" id="1582364"/>
    <lineage>
        <taxon>Bacteria</taxon>
        <taxon>Bacillati</taxon>
        <taxon>Actinomycetota</taxon>
        <taxon>Actinomycetes</taxon>
        <taxon>Micrococcales</taxon>
        <taxon>Demequinaceae</taxon>
        <taxon>Demequina</taxon>
    </lineage>
</organism>
<comment type="similarity">
    <text evidence="1">Belongs to the CdaR family.</text>
</comment>
<evidence type="ECO:0000313" key="4">
    <source>
        <dbReference type="EMBL" id="GIG55533.1"/>
    </source>
</evidence>
<evidence type="ECO:0000259" key="2">
    <source>
        <dbReference type="Pfam" id="PF13556"/>
    </source>
</evidence>
<protein>
    <submittedName>
        <fullName evidence="4">PucR family transcriptional regulator</fullName>
    </submittedName>
</protein>
<gene>
    <name evidence="4" type="ORF">Dac01nite_22850</name>
</gene>
<dbReference type="PANTHER" id="PTHR33744">
    <property type="entry name" value="CARBOHYDRATE DIACID REGULATOR"/>
    <property type="match status" value="1"/>
</dbReference>
<dbReference type="Pfam" id="PF17853">
    <property type="entry name" value="GGDEF_2"/>
    <property type="match status" value="1"/>
</dbReference>
<dbReference type="InterPro" id="IPR025736">
    <property type="entry name" value="PucR_C-HTH_dom"/>
</dbReference>
<dbReference type="Pfam" id="PF13556">
    <property type="entry name" value="HTH_30"/>
    <property type="match status" value="1"/>
</dbReference>
<keyword evidence="5" id="KW-1185">Reference proteome</keyword>
<comment type="caution">
    <text evidence="4">The sequence shown here is derived from an EMBL/GenBank/DDBJ whole genome shotgun (WGS) entry which is preliminary data.</text>
</comment>
<proteinExistence type="inferred from homology"/>
<accession>A0A919Q7D2</accession>
<dbReference type="InterPro" id="IPR041522">
    <property type="entry name" value="CdaR_GGDEF"/>
</dbReference>
<feature type="domain" description="PucR C-terminal helix-turn-helix" evidence="2">
    <location>
        <begin position="326"/>
        <end position="381"/>
    </location>
</feature>
<name>A0A919Q7D2_9MICO</name>
<evidence type="ECO:0000259" key="3">
    <source>
        <dbReference type="Pfam" id="PF17853"/>
    </source>
</evidence>
<dbReference type="PANTHER" id="PTHR33744:SF7">
    <property type="entry name" value="PUCR FAMILY TRANSCRIPTIONAL REGULATOR"/>
    <property type="match status" value="1"/>
</dbReference>
<dbReference type="InterPro" id="IPR051448">
    <property type="entry name" value="CdaR-like_regulators"/>
</dbReference>
<dbReference type="InterPro" id="IPR042070">
    <property type="entry name" value="PucR_C-HTH_sf"/>
</dbReference>
<feature type="domain" description="CdaR GGDEF-like" evidence="3">
    <location>
        <begin position="167"/>
        <end position="272"/>
    </location>
</feature>
<evidence type="ECO:0000256" key="1">
    <source>
        <dbReference type="ARBA" id="ARBA00006754"/>
    </source>
</evidence>
<sequence>MLCPMAMTQARSETLRRLRSATGRLSTAALKSLDTEYLWFRELPAQERSWVGTVAQAGIDSFVSWYADPQHSQRSATEVFAAAPPELTRSVSLQHTLSIVRTVVRVVEEHAGEFASPGSEREVREAILVYSREIAFSAAEVYARAAETRGAWDARLEALVVDALVRGEVDDDLPSRAAALGWKPGPTLVMVGLTDGTLGEVQSAELRRTIRRAAPGALVGIHGEDLIVIARADDGHESLSTQLLTSFGPGPVVIGPAAITLVEVARSTRAALSGVVAAPAWSLTPRPAAADDLLPERVLVGDATARERLISIAYDPIQRAGGALGDTIATYLDCGRSLELAARTMFVHANTVRYRLKKVAQLTGWDVLSTRDAHVLETAFALGRLRDSSHTPL</sequence>
<reference evidence="4" key="1">
    <citation type="submission" date="2021-01" db="EMBL/GenBank/DDBJ databases">
        <title>Whole genome shotgun sequence of Demequina activiva NBRC 110675.</title>
        <authorList>
            <person name="Komaki H."/>
            <person name="Tamura T."/>
        </authorList>
    </citation>
    <scope>NUCLEOTIDE SEQUENCE</scope>
    <source>
        <strain evidence="4">NBRC 110675</strain>
    </source>
</reference>
<dbReference type="Proteomes" id="UP000652354">
    <property type="component" value="Unassembled WGS sequence"/>
</dbReference>